<dbReference type="SUPFAM" id="SSF53067">
    <property type="entry name" value="Actin-like ATPase domain"/>
    <property type="match status" value="2"/>
</dbReference>
<dbReference type="Proteomes" id="UP000632828">
    <property type="component" value="Unassembled WGS sequence"/>
</dbReference>
<dbReference type="CDD" id="cd24032">
    <property type="entry name" value="ASKHA_NBD_TsaB"/>
    <property type="match status" value="1"/>
</dbReference>
<reference evidence="2" key="1">
    <citation type="submission" date="2020-09" db="EMBL/GenBank/DDBJ databases">
        <title>Pelobacter alkaliphilus sp. nov., a novel anaerobic arsenate-reducing bacterium from terrestrial mud volcano.</title>
        <authorList>
            <person name="Khomyakova M.A."/>
            <person name="Merkel A.Y."/>
            <person name="Slobodkin A.I."/>
        </authorList>
    </citation>
    <scope>NUCLEOTIDE SEQUENCE</scope>
    <source>
        <strain evidence="2">M08fum</strain>
    </source>
</reference>
<sequence length="237" mass="25584">MMMVDNPRMLALDTSSQVSSVALCQGERLVAESALHLRSTHSQSLLAQIDDLLRAAGWGPADLDLLAVVTGPGAFTGVRIGVATVKGLAQVLNLPVVSVSSLTAVAMNLPLLRRPVCVFVDARKKEVYTQLFQLHDGFPRPLNQARVIAPHEALADLPLDSCFVGDGVAVYYHLILQHGFEPSARAPACCHPIQASRVAALALQDYFKGLAQRPEQVVPTYIRPSDAELNRQTNNVC</sequence>
<keyword evidence="3" id="KW-1185">Reference proteome</keyword>
<dbReference type="EMBL" id="JACWUN010000010">
    <property type="protein sequence ID" value="MBD1400949.1"/>
    <property type="molecule type" value="Genomic_DNA"/>
</dbReference>
<dbReference type="GO" id="GO:0002949">
    <property type="term" value="P:tRNA threonylcarbamoyladenosine modification"/>
    <property type="evidence" value="ECO:0007669"/>
    <property type="project" value="InterPro"/>
</dbReference>
<dbReference type="AlphaFoldDB" id="A0A8J6UPV8"/>
<evidence type="ECO:0000259" key="1">
    <source>
        <dbReference type="Pfam" id="PF00814"/>
    </source>
</evidence>
<accession>A0A8J6UPV8</accession>
<evidence type="ECO:0000313" key="3">
    <source>
        <dbReference type="Proteomes" id="UP000632828"/>
    </source>
</evidence>
<feature type="domain" description="Gcp-like" evidence="1">
    <location>
        <begin position="40"/>
        <end position="228"/>
    </location>
</feature>
<name>A0A8J6UPV8_9BACT</name>
<dbReference type="PANTHER" id="PTHR11735:SF11">
    <property type="entry name" value="TRNA THREONYLCARBAMOYLADENOSINE BIOSYNTHESIS PROTEIN TSAB"/>
    <property type="match status" value="1"/>
</dbReference>
<dbReference type="Gene3D" id="3.30.420.40">
    <property type="match status" value="2"/>
</dbReference>
<dbReference type="PANTHER" id="PTHR11735">
    <property type="entry name" value="TRNA N6-ADENOSINE THREONYLCARBAMOYLTRANSFERASE"/>
    <property type="match status" value="1"/>
</dbReference>
<protein>
    <submittedName>
        <fullName evidence="2">tRNA (Adenosine(37)-N6)-threonylcarbamoyltransferase complex dimerization subunit type 1 TsaB</fullName>
    </submittedName>
</protein>
<dbReference type="InterPro" id="IPR022496">
    <property type="entry name" value="T6A_TsaB"/>
</dbReference>
<dbReference type="Pfam" id="PF00814">
    <property type="entry name" value="TsaD"/>
    <property type="match status" value="1"/>
</dbReference>
<gene>
    <name evidence="2" type="primary">tsaB</name>
    <name evidence="2" type="ORF">ICT70_09715</name>
</gene>
<comment type="caution">
    <text evidence="2">The sequence shown here is derived from an EMBL/GenBank/DDBJ whole genome shotgun (WGS) entry which is preliminary data.</text>
</comment>
<dbReference type="InterPro" id="IPR043129">
    <property type="entry name" value="ATPase_NBD"/>
</dbReference>
<organism evidence="2 3">
    <name type="scientific">Pelovirga terrestris</name>
    <dbReference type="NCBI Taxonomy" id="2771352"/>
    <lineage>
        <taxon>Bacteria</taxon>
        <taxon>Pseudomonadati</taxon>
        <taxon>Thermodesulfobacteriota</taxon>
        <taxon>Desulfuromonadia</taxon>
        <taxon>Geobacterales</taxon>
        <taxon>Geobacteraceae</taxon>
        <taxon>Pelovirga</taxon>
    </lineage>
</organism>
<dbReference type="RefSeq" id="WP_191156016.1">
    <property type="nucleotide sequence ID" value="NZ_JACWUN010000010.1"/>
</dbReference>
<proteinExistence type="predicted"/>
<dbReference type="GO" id="GO:0005829">
    <property type="term" value="C:cytosol"/>
    <property type="evidence" value="ECO:0007669"/>
    <property type="project" value="TreeGrafter"/>
</dbReference>
<dbReference type="InterPro" id="IPR000905">
    <property type="entry name" value="Gcp-like_dom"/>
</dbReference>
<evidence type="ECO:0000313" key="2">
    <source>
        <dbReference type="EMBL" id="MBD1400949.1"/>
    </source>
</evidence>
<dbReference type="NCBIfam" id="TIGR03725">
    <property type="entry name" value="T6A_YeaZ"/>
    <property type="match status" value="1"/>
</dbReference>